<comment type="subunit">
    <text evidence="2">Homodimer.</text>
</comment>
<dbReference type="EC" id="2.5.1.-" evidence="2"/>
<accession>F5RAD5</accession>
<dbReference type="GO" id="GO:0008834">
    <property type="term" value="F:ditrans,polycis-undecaprenyl-diphosphate synthase [(2E,6E)-farnesyl-diphosphate specific] activity"/>
    <property type="evidence" value="ECO:0007669"/>
    <property type="project" value="TreeGrafter"/>
</dbReference>
<dbReference type="FunFam" id="3.40.1180.10:FF:000001">
    <property type="entry name" value="(2E,6E)-farnesyl-diphosphate-specific ditrans,polycis-undecaprenyl-diphosphate synthase"/>
    <property type="match status" value="1"/>
</dbReference>
<feature type="binding site" evidence="2">
    <location>
        <position position="24"/>
    </location>
    <ligand>
        <name>substrate</name>
    </ligand>
</feature>
<reference evidence="3 4" key="1">
    <citation type="journal article" date="2011" name="J. Bacteriol.">
        <title>Genome sequence of Methyloversatilis universalis FAM5T, a methylotrophic representative of the order Rhodocyclales.</title>
        <authorList>
            <person name="Kittichotirat W."/>
            <person name="Good N.M."/>
            <person name="Hall R."/>
            <person name="Bringel F."/>
            <person name="Lajus A."/>
            <person name="Medigue C."/>
            <person name="Smalley N.E."/>
            <person name="Beck D."/>
            <person name="Bumgarner R."/>
            <person name="Vuilleumier S."/>
            <person name="Kalyuzhnaya M.G."/>
        </authorList>
    </citation>
    <scope>NUCLEOTIDE SEQUENCE [LARGE SCALE GENOMIC DNA]</scope>
    <source>
        <strain evidence="4">ATCC BAA-1314 / JCM 13912 / FAM5</strain>
    </source>
</reference>
<dbReference type="EMBL" id="AFHG01000036">
    <property type="protein sequence ID" value="EGK72531.1"/>
    <property type="molecule type" value="Genomic_DNA"/>
</dbReference>
<dbReference type="CDD" id="cd00475">
    <property type="entry name" value="Cis_IPPS"/>
    <property type="match status" value="1"/>
</dbReference>
<dbReference type="RefSeq" id="WP_008059970.1">
    <property type="nucleotide sequence ID" value="NZ_AFHG01000036.1"/>
</dbReference>
<comment type="caution">
    <text evidence="3">The sequence shown here is derived from an EMBL/GenBank/DDBJ whole genome shotgun (WGS) entry which is preliminary data.</text>
</comment>
<feature type="binding site" evidence="2">
    <location>
        <position position="68"/>
    </location>
    <ligand>
        <name>substrate</name>
    </ligand>
</feature>
<dbReference type="Pfam" id="PF01255">
    <property type="entry name" value="Prenyltransf"/>
    <property type="match status" value="1"/>
</dbReference>
<organism evidence="3 4">
    <name type="scientific">Methyloversatilis universalis (strain ATCC BAA-1314 / DSM 25237 / JCM 13912 / CCUG 52030 / FAM5)</name>
    <dbReference type="NCBI Taxonomy" id="1000565"/>
    <lineage>
        <taxon>Bacteria</taxon>
        <taxon>Pseudomonadati</taxon>
        <taxon>Pseudomonadota</taxon>
        <taxon>Betaproteobacteria</taxon>
        <taxon>Nitrosomonadales</taxon>
        <taxon>Sterolibacteriaceae</taxon>
        <taxon>Methyloversatilis</taxon>
    </lineage>
</organism>
<gene>
    <name evidence="3" type="ORF">METUNv1_01296</name>
</gene>
<keyword evidence="1 2" id="KW-0808">Transferase</keyword>
<dbReference type="NCBIfam" id="TIGR00055">
    <property type="entry name" value="uppS"/>
    <property type="match status" value="1"/>
</dbReference>
<dbReference type="GO" id="GO:0000287">
    <property type="term" value="F:magnesium ion binding"/>
    <property type="evidence" value="ECO:0007669"/>
    <property type="project" value="UniProtKB-UniRule"/>
</dbReference>
<feature type="binding site" evidence="2">
    <location>
        <position position="184"/>
    </location>
    <ligand>
        <name>substrate</name>
    </ligand>
</feature>
<dbReference type="OrthoDB" id="4191603at2"/>
<feature type="active site" evidence="2">
    <location>
        <position position="19"/>
    </location>
</feature>
<dbReference type="HAMAP" id="MF_01139">
    <property type="entry name" value="ISPT"/>
    <property type="match status" value="1"/>
</dbReference>
<evidence type="ECO:0000256" key="2">
    <source>
        <dbReference type="HAMAP-Rule" id="MF_01139"/>
    </source>
</evidence>
<feature type="binding site" evidence="2">
    <location>
        <position position="32"/>
    </location>
    <ligand>
        <name>substrate</name>
    </ligand>
</feature>
<dbReference type="Proteomes" id="UP000005019">
    <property type="component" value="Unassembled WGS sequence"/>
</dbReference>
<sequence length="249" mass="28449">MSSSNGTRDIPRHIAIIMDGNGRWARRRFMPRVAGHRKGVEAVRAVVSRCAELGVSHLTLFAFSSENWRRPAEEVNFLMQLFVRALEDEVSRLHQNGIRLRVIGDLSRFEPRLVELIRNAEATTAQNTRLNLTIAANYGGRWDILQAMERMLKARPDHRGPFTEQELEPHLSMAFAPEPDLFIRTGGEKRISNFLLWQLAYTELYFTDSLWPEFNGAAIDDAIASYQQRERRFGRTSEQVQAASAGQHA</sequence>
<feature type="binding site" evidence="2">
    <location>
        <position position="19"/>
    </location>
    <ligand>
        <name>Mg(2+)</name>
        <dbReference type="ChEBI" id="CHEBI:18420"/>
    </ligand>
</feature>
<dbReference type="PANTHER" id="PTHR10291">
    <property type="entry name" value="DEHYDRODOLICHYL DIPHOSPHATE SYNTHASE FAMILY MEMBER"/>
    <property type="match status" value="1"/>
</dbReference>
<evidence type="ECO:0000313" key="4">
    <source>
        <dbReference type="Proteomes" id="UP000005019"/>
    </source>
</evidence>
<dbReference type="PROSITE" id="PS01066">
    <property type="entry name" value="UPP_SYNTHASE"/>
    <property type="match status" value="1"/>
</dbReference>
<dbReference type="GO" id="GO:0016094">
    <property type="term" value="P:polyprenol biosynthetic process"/>
    <property type="evidence" value="ECO:0007669"/>
    <property type="project" value="TreeGrafter"/>
</dbReference>
<feature type="binding site" evidence="2">
    <location>
        <begin position="64"/>
        <end position="66"/>
    </location>
    <ligand>
        <name>substrate</name>
    </ligand>
</feature>
<feature type="binding site" evidence="2">
    <location>
        <position position="70"/>
    </location>
    <ligand>
        <name>substrate</name>
    </ligand>
</feature>
<dbReference type="GO" id="GO:0005829">
    <property type="term" value="C:cytosol"/>
    <property type="evidence" value="ECO:0007669"/>
    <property type="project" value="TreeGrafter"/>
</dbReference>
<proteinExistence type="inferred from homology"/>
<feature type="active site" description="Proton acceptor" evidence="2">
    <location>
        <position position="67"/>
    </location>
</feature>
<feature type="binding site" evidence="2">
    <location>
        <position position="203"/>
    </location>
    <ligand>
        <name>Mg(2+)</name>
        <dbReference type="ChEBI" id="CHEBI:18420"/>
    </ligand>
</feature>
<comment type="function">
    <text evidence="2">Catalyzes the condensation of isopentenyl diphosphate (IPP) with allylic pyrophosphates generating different type of terpenoids.</text>
</comment>
<keyword evidence="4" id="KW-1185">Reference proteome</keyword>
<keyword evidence="2" id="KW-0479">Metal-binding</keyword>
<dbReference type="SUPFAM" id="SSF64005">
    <property type="entry name" value="Undecaprenyl diphosphate synthase"/>
    <property type="match status" value="1"/>
</dbReference>
<dbReference type="InterPro" id="IPR018520">
    <property type="entry name" value="UPP_synth-like_CS"/>
</dbReference>
<dbReference type="Gene3D" id="3.40.1180.10">
    <property type="entry name" value="Decaprenyl diphosphate synthase-like"/>
    <property type="match status" value="1"/>
</dbReference>
<evidence type="ECO:0000256" key="1">
    <source>
        <dbReference type="ARBA" id="ARBA00022679"/>
    </source>
</evidence>
<comment type="cofactor">
    <cofactor evidence="2">
        <name>Mg(2+)</name>
        <dbReference type="ChEBI" id="CHEBI:18420"/>
    </cofactor>
    <text evidence="2">Binds 2 magnesium ions per subunit.</text>
</comment>
<dbReference type="InterPro" id="IPR001441">
    <property type="entry name" value="UPP_synth-like"/>
</dbReference>
<feature type="binding site" evidence="2">
    <location>
        <begin position="190"/>
        <end position="192"/>
    </location>
    <ligand>
        <name>substrate</name>
    </ligand>
</feature>
<dbReference type="eggNOG" id="COG0020">
    <property type="taxonomic scope" value="Bacteria"/>
</dbReference>
<protein>
    <recommendedName>
        <fullName evidence="2">Isoprenyl transferase</fullName>
        <ecNumber evidence="2">2.5.1.-</ecNumber>
    </recommendedName>
</protein>
<comment type="similarity">
    <text evidence="2">Belongs to the UPP synthase family.</text>
</comment>
<dbReference type="PANTHER" id="PTHR10291:SF0">
    <property type="entry name" value="DEHYDRODOLICHYL DIPHOSPHATE SYNTHASE 2"/>
    <property type="match status" value="1"/>
</dbReference>
<keyword evidence="2" id="KW-0460">Magnesium</keyword>
<feature type="binding site" evidence="2">
    <location>
        <position position="36"/>
    </location>
    <ligand>
        <name>substrate</name>
    </ligand>
</feature>
<name>F5RAD5_METUF</name>
<dbReference type="STRING" id="1000565.METUNv1_01296"/>
<dbReference type="InterPro" id="IPR036424">
    <property type="entry name" value="UPP_synth-like_sf"/>
</dbReference>
<dbReference type="AlphaFoldDB" id="F5RAD5"/>
<feature type="binding site" evidence="2">
    <location>
        <begin position="20"/>
        <end position="23"/>
    </location>
    <ligand>
        <name>substrate</name>
    </ligand>
</feature>
<evidence type="ECO:0000313" key="3">
    <source>
        <dbReference type="EMBL" id="EGK72531.1"/>
    </source>
</evidence>